<proteinExistence type="predicted"/>
<feature type="transmembrane region" description="Helical" evidence="1">
    <location>
        <begin position="63"/>
        <end position="83"/>
    </location>
</feature>
<reference evidence="2" key="1">
    <citation type="submission" date="2018-05" db="EMBL/GenBank/DDBJ databases">
        <authorList>
            <person name="Lanie J.A."/>
            <person name="Ng W.-L."/>
            <person name="Kazmierczak K.M."/>
            <person name="Andrzejewski T.M."/>
            <person name="Davidsen T.M."/>
            <person name="Wayne K.J."/>
            <person name="Tettelin H."/>
            <person name="Glass J.I."/>
            <person name="Rusch D."/>
            <person name="Podicherti R."/>
            <person name="Tsui H.-C.T."/>
            <person name="Winkler M.E."/>
        </authorList>
    </citation>
    <scope>NUCLEOTIDE SEQUENCE</scope>
</reference>
<evidence type="ECO:0000256" key="1">
    <source>
        <dbReference type="SAM" id="Phobius"/>
    </source>
</evidence>
<keyword evidence="1" id="KW-1133">Transmembrane helix</keyword>
<dbReference type="EMBL" id="UINC01046764">
    <property type="protein sequence ID" value="SVB55177.1"/>
    <property type="molecule type" value="Genomic_DNA"/>
</dbReference>
<keyword evidence="1" id="KW-0812">Transmembrane</keyword>
<gene>
    <name evidence="2" type="ORF">METZ01_LOCUS208031</name>
</gene>
<evidence type="ECO:0000313" key="2">
    <source>
        <dbReference type="EMBL" id="SVB55177.1"/>
    </source>
</evidence>
<feature type="transmembrane region" description="Helical" evidence="1">
    <location>
        <begin position="114"/>
        <end position="135"/>
    </location>
</feature>
<keyword evidence="1" id="KW-0472">Membrane</keyword>
<accession>A0A382EZA9</accession>
<organism evidence="2">
    <name type="scientific">marine metagenome</name>
    <dbReference type="NCBI Taxonomy" id="408172"/>
    <lineage>
        <taxon>unclassified sequences</taxon>
        <taxon>metagenomes</taxon>
        <taxon>ecological metagenomes</taxon>
    </lineage>
</organism>
<sequence length="179" mass="20955">MDIHQLWKKETDGEHKSRENIRKQLNAGASGLGEAKLEILAELLFFVLFASVFYKWFDGYNKPLWLSLSILALCIWMIVNHVLVYRTMSSLWCGDNVVECLAQLREQYERQRNVTCILHTALYAAWLLLASWGINWTQDKVFILALFFLAGILMIPVTQRRWNKRIQLVVNSEKMLTDF</sequence>
<protein>
    <submittedName>
        <fullName evidence="2">Uncharacterized protein</fullName>
    </submittedName>
</protein>
<dbReference type="AlphaFoldDB" id="A0A382EZA9"/>
<name>A0A382EZA9_9ZZZZ</name>
<feature type="transmembrane region" description="Helical" evidence="1">
    <location>
        <begin position="39"/>
        <end position="57"/>
    </location>
</feature>
<feature type="transmembrane region" description="Helical" evidence="1">
    <location>
        <begin position="141"/>
        <end position="158"/>
    </location>
</feature>